<dbReference type="CDD" id="cd00165">
    <property type="entry name" value="S4"/>
    <property type="match status" value="1"/>
</dbReference>
<keyword evidence="5" id="KW-0808">Transferase</keyword>
<dbReference type="Pfam" id="PF01728">
    <property type="entry name" value="FtsJ"/>
    <property type="match status" value="1"/>
</dbReference>
<keyword evidence="6" id="KW-1185">Reference proteome</keyword>
<proteinExistence type="inferred from homology"/>
<comment type="caution">
    <text evidence="5">The sequence shown here is derived from an EMBL/GenBank/DDBJ whole genome shotgun (WGS) entry which is preliminary data.</text>
</comment>
<sequence length="276" mass="30276">MAERLDRALPSRGLARSRTAAARLIDSGAVAVNGVTTTKVAQQVDDSDRIEITEPERYVSRAAYKLLAALEQFEIQPRGRVVLDLGASTGGFTQVLLEREASEVIALDVGHDQLDPIIRSDTRVTVIEGENARFLNEDRLNAVIQQNRDARPPIRAGEISLVVGDLSFISLRHILPVFLASAPNLEHAILLVKPQFEVGRTHVKGGIVMDPEVAAEAAIDIVREAIELGWIPRSYVPSPLTGTHGNQEFLLWLSRSGDTARQWEDHVRTVTMKGAT</sequence>
<dbReference type="PIRSF" id="PIRSF005578">
    <property type="entry name" value="TlyA"/>
    <property type="match status" value="1"/>
</dbReference>
<dbReference type="Gene3D" id="3.40.50.150">
    <property type="entry name" value="Vaccinia Virus protein VP39"/>
    <property type="match status" value="1"/>
</dbReference>
<evidence type="ECO:0000313" key="6">
    <source>
        <dbReference type="Proteomes" id="UP001170379"/>
    </source>
</evidence>
<dbReference type="SUPFAM" id="SSF53335">
    <property type="entry name" value="S-adenosyl-L-methionine-dependent methyltransferases"/>
    <property type="match status" value="1"/>
</dbReference>
<name>A0ABT7CB22_9MICO</name>
<organism evidence="5 6">
    <name type="scientific">Gulosibacter molinativorax</name>
    <dbReference type="NCBI Taxonomy" id="256821"/>
    <lineage>
        <taxon>Bacteria</taxon>
        <taxon>Bacillati</taxon>
        <taxon>Actinomycetota</taxon>
        <taxon>Actinomycetes</taxon>
        <taxon>Micrococcales</taxon>
        <taxon>Microbacteriaceae</taxon>
        <taxon>Gulosibacter</taxon>
    </lineage>
</organism>
<evidence type="ECO:0000256" key="2">
    <source>
        <dbReference type="ARBA" id="ARBA00029460"/>
    </source>
</evidence>
<dbReference type="Gene3D" id="3.10.290.10">
    <property type="entry name" value="RNA-binding S4 domain"/>
    <property type="match status" value="1"/>
</dbReference>
<reference evidence="5" key="2">
    <citation type="journal article" date="2022" name="Sci. Rep.">
        <title>In silico prediction of the enzymes involved in the degradation of the herbicide molinate by Gulosibacter molinativorax ON4T.</title>
        <authorList>
            <person name="Lopes A.R."/>
            <person name="Bunin E."/>
            <person name="Viana A.T."/>
            <person name="Froufe H."/>
            <person name="Munoz-Merida A."/>
            <person name="Pinho D."/>
            <person name="Figueiredo J."/>
            <person name="Barroso C."/>
            <person name="Vaz-Moreira I."/>
            <person name="Bellanger X."/>
            <person name="Egas C."/>
            <person name="Nunes O.C."/>
        </authorList>
    </citation>
    <scope>NUCLEOTIDE SEQUENCE</scope>
    <source>
        <strain evidence="5">ON4</strain>
    </source>
</reference>
<dbReference type="InterPro" id="IPR004538">
    <property type="entry name" value="Hemolysin_A/TlyA"/>
</dbReference>
<gene>
    <name evidence="5" type="ORF">C7K25_13575</name>
</gene>
<dbReference type="PROSITE" id="PS50889">
    <property type="entry name" value="S4"/>
    <property type="match status" value="1"/>
</dbReference>
<dbReference type="InterPro" id="IPR047048">
    <property type="entry name" value="TlyA"/>
</dbReference>
<evidence type="ECO:0000256" key="1">
    <source>
        <dbReference type="ARBA" id="ARBA00022884"/>
    </source>
</evidence>
<dbReference type="PANTHER" id="PTHR32319:SF0">
    <property type="entry name" value="BACTERIAL HEMOLYSIN-LIKE PROTEIN"/>
    <property type="match status" value="1"/>
</dbReference>
<dbReference type="EMBL" id="PXVD01000025">
    <property type="protein sequence ID" value="MDJ1372384.1"/>
    <property type="molecule type" value="Genomic_DNA"/>
</dbReference>
<accession>A0ABT7CB22</accession>
<comment type="similarity">
    <text evidence="2">Belongs to the TlyA family.</text>
</comment>
<dbReference type="Proteomes" id="UP001170379">
    <property type="component" value="Unassembled WGS sequence"/>
</dbReference>
<dbReference type="InterPro" id="IPR002942">
    <property type="entry name" value="S4_RNA-bd"/>
</dbReference>
<protein>
    <submittedName>
        <fullName evidence="5">TlyA family RNA methyltransferase</fullName>
    </submittedName>
</protein>
<dbReference type="InterPro" id="IPR036986">
    <property type="entry name" value="S4_RNA-bd_sf"/>
</dbReference>
<keyword evidence="5" id="KW-0489">Methyltransferase</keyword>
<dbReference type="SMART" id="SM00363">
    <property type="entry name" value="S4"/>
    <property type="match status" value="1"/>
</dbReference>
<evidence type="ECO:0000256" key="3">
    <source>
        <dbReference type="PROSITE-ProRule" id="PRU00182"/>
    </source>
</evidence>
<dbReference type="SUPFAM" id="SSF55174">
    <property type="entry name" value="Alpha-L RNA-binding motif"/>
    <property type="match status" value="1"/>
</dbReference>
<dbReference type="RefSeq" id="WP_026937922.1">
    <property type="nucleotide sequence ID" value="NZ_CP028426.1"/>
</dbReference>
<dbReference type="InterPro" id="IPR002877">
    <property type="entry name" value="RNA_MeTrfase_FtsJ_dom"/>
</dbReference>
<dbReference type="CDD" id="cd02440">
    <property type="entry name" value="AdoMet_MTases"/>
    <property type="match status" value="1"/>
</dbReference>
<dbReference type="GO" id="GO:0032259">
    <property type="term" value="P:methylation"/>
    <property type="evidence" value="ECO:0007669"/>
    <property type="project" value="UniProtKB-KW"/>
</dbReference>
<feature type="domain" description="RNA-binding S4" evidence="4">
    <location>
        <begin position="3"/>
        <end position="67"/>
    </location>
</feature>
<keyword evidence="1 3" id="KW-0694">RNA-binding</keyword>
<dbReference type="GO" id="GO:0008168">
    <property type="term" value="F:methyltransferase activity"/>
    <property type="evidence" value="ECO:0007669"/>
    <property type="project" value="UniProtKB-KW"/>
</dbReference>
<evidence type="ECO:0000313" key="5">
    <source>
        <dbReference type="EMBL" id="MDJ1372384.1"/>
    </source>
</evidence>
<dbReference type="Pfam" id="PF01479">
    <property type="entry name" value="S4"/>
    <property type="match status" value="1"/>
</dbReference>
<dbReference type="InterPro" id="IPR029063">
    <property type="entry name" value="SAM-dependent_MTases_sf"/>
</dbReference>
<dbReference type="PANTHER" id="PTHR32319">
    <property type="entry name" value="BACTERIAL HEMOLYSIN-LIKE PROTEIN"/>
    <property type="match status" value="1"/>
</dbReference>
<evidence type="ECO:0000259" key="4">
    <source>
        <dbReference type="SMART" id="SM00363"/>
    </source>
</evidence>
<reference evidence="5" key="1">
    <citation type="submission" date="2018-03" db="EMBL/GenBank/DDBJ databases">
        <authorList>
            <person name="Nunes O.C."/>
            <person name="Lopes A.R."/>
            <person name="Froufe H."/>
            <person name="Munoz-Merida A."/>
            <person name="Barroso C."/>
            <person name="Egas C."/>
        </authorList>
    </citation>
    <scope>NUCLEOTIDE SEQUENCE</scope>
    <source>
        <strain evidence="5">ON4</strain>
    </source>
</reference>